<dbReference type="PANTHER" id="PTHR16441">
    <property type="entry name" value="FIDIPIDINE"/>
    <property type="match status" value="1"/>
</dbReference>
<reference evidence="2 3" key="1">
    <citation type="submission" date="2013-09" db="EMBL/GenBank/DDBJ databases">
        <title>Corchorus capsularis genome sequencing.</title>
        <authorList>
            <person name="Alam M."/>
            <person name="Haque M.S."/>
            <person name="Islam M.S."/>
            <person name="Emdad E.M."/>
            <person name="Islam M.M."/>
            <person name="Ahmed B."/>
            <person name="Halim A."/>
            <person name="Hossen Q.M.M."/>
            <person name="Hossain M.Z."/>
            <person name="Ahmed R."/>
            <person name="Khan M.M."/>
            <person name="Islam R."/>
            <person name="Rashid M.M."/>
            <person name="Khan S.A."/>
            <person name="Rahman M.S."/>
            <person name="Alam M."/>
        </authorList>
    </citation>
    <scope>NUCLEOTIDE SEQUENCE [LARGE SCALE GENOMIC DNA]</scope>
    <source>
        <strain evidence="3">cv. CVL-1</strain>
        <tissue evidence="2">Whole seedling</tissue>
    </source>
</reference>
<evidence type="ECO:0000313" key="3">
    <source>
        <dbReference type="Proteomes" id="UP000188268"/>
    </source>
</evidence>
<gene>
    <name evidence="2" type="ORF">CCACVL1_09969</name>
</gene>
<dbReference type="OrthoDB" id="411785at2759"/>
<dbReference type="InterPro" id="IPR039116">
    <property type="entry name" value="CCDC93"/>
</dbReference>
<organism evidence="2 3">
    <name type="scientific">Corchorus capsularis</name>
    <name type="common">Jute</name>
    <dbReference type="NCBI Taxonomy" id="210143"/>
    <lineage>
        <taxon>Eukaryota</taxon>
        <taxon>Viridiplantae</taxon>
        <taxon>Streptophyta</taxon>
        <taxon>Embryophyta</taxon>
        <taxon>Tracheophyta</taxon>
        <taxon>Spermatophyta</taxon>
        <taxon>Magnoliopsida</taxon>
        <taxon>eudicotyledons</taxon>
        <taxon>Gunneridae</taxon>
        <taxon>Pentapetalae</taxon>
        <taxon>rosids</taxon>
        <taxon>malvids</taxon>
        <taxon>Malvales</taxon>
        <taxon>Malvaceae</taxon>
        <taxon>Grewioideae</taxon>
        <taxon>Apeibeae</taxon>
        <taxon>Corchorus</taxon>
    </lineage>
</organism>
<dbReference type="STRING" id="210143.A0A1R3ITC6"/>
<dbReference type="Gramene" id="OMO85832">
    <property type="protein sequence ID" value="OMO85832"/>
    <property type="gene ID" value="CCACVL1_09969"/>
</dbReference>
<proteinExistence type="predicted"/>
<sequence length="167" mass="18880">MFRDVSSCNTYNYGDSLYWDSCYVQEAGGAFDWYQRSLRPFIRNYIPTSSLALMTLERQESENRSDFDAKRSSLEAEISDLEEKMATGSDSEMLSHGLDDSLDKSVEKLNSAKELAARLRAVVSVKRGLDDVPSQSELVQKDFNKLGNSMLPIVITCKSRDLSARRI</sequence>
<dbReference type="GO" id="GO:0006893">
    <property type="term" value="P:Golgi to plasma membrane transport"/>
    <property type="evidence" value="ECO:0007669"/>
    <property type="project" value="TreeGrafter"/>
</dbReference>
<accession>A0A1R3ITC6</accession>
<name>A0A1R3ITC6_COCAP</name>
<dbReference type="Pfam" id="PF09762">
    <property type="entry name" value="CCDC93_CC"/>
    <property type="match status" value="1"/>
</dbReference>
<dbReference type="InterPro" id="IPR019159">
    <property type="entry name" value="CCDC93_CC"/>
</dbReference>
<dbReference type="AlphaFoldDB" id="A0A1R3ITC6"/>
<protein>
    <recommendedName>
        <fullName evidence="1">CCDC93 coiled-coil domain-containing protein</fullName>
    </recommendedName>
</protein>
<evidence type="ECO:0000259" key="1">
    <source>
        <dbReference type="Pfam" id="PF09762"/>
    </source>
</evidence>
<keyword evidence="3" id="KW-1185">Reference proteome</keyword>
<dbReference type="PANTHER" id="PTHR16441:SF0">
    <property type="entry name" value="COILED-COIL DOMAIN-CONTAINING PROTEIN 93"/>
    <property type="match status" value="1"/>
</dbReference>
<dbReference type="EMBL" id="AWWV01009549">
    <property type="protein sequence ID" value="OMO85832.1"/>
    <property type="molecule type" value="Genomic_DNA"/>
</dbReference>
<evidence type="ECO:0000313" key="2">
    <source>
        <dbReference type="EMBL" id="OMO85832.1"/>
    </source>
</evidence>
<dbReference type="Proteomes" id="UP000188268">
    <property type="component" value="Unassembled WGS sequence"/>
</dbReference>
<comment type="caution">
    <text evidence="2">The sequence shown here is derived from an EMBL/GenBank/DDBJ whole genome shotgun (WGS) entry which is preliminary data.</text>
</comment>
<feature type="domain" description="CCDC93 coiled-coil" evidence="1">
    <location>
        <begin position="55"/>
        <end position="140"/>
    </location>
</feature>